<feature type="compositionally biased region" description="Polar residues" evidence="1">
    <location>
        <begin position="47"/>
        <end position="61"/>
    </location>
</feature>
<name>A0AAI9UK14_9PEZI</name>
<proteinExistence type="predicted"/>
<keyword evidence="3" id="KW-1185">Reference proteome</keyword>
<accession>A0AAI9UK14</accession>
<evidence type="ECO:0000313" key="2">
    <source>
        <dbReference type="EMBL" id="KAK1459912.1"/>
    </source>
</evidence>
<dbReference type="Proteomes" id="UP001239795">
    <property type="component" value="Unassembled WGS sequence"/>
</dbReference>
<evidence type="ECO:0000256" key="1">
    <source>
        <dbReference type="SAM" id="MobiDB-lite"/>
    </source>
</evidence>
<evidence type="ECO:0000313" key="3">
    <source>
        <dbReference type="Proteomes" id="UP001239795"/>
    </source>
</evidence>
<dbReference type="AlphaFoldDB" id="A0AAI9UK14"/>
<comment type="caution">
    <text evidence="2">The sequence shown here is derived from an EMBL/GenBank/DDBJ whole genome shotgun (WGS) entry which is preliminary data.</text>
</comment>
<feature type="compositionally biased region" description="Basic and acidic residues" evidence="1">
    <location>
        <begin position="30"/>
        <end position="43"/>
    </location>
</feature>
<gene>
    <name evidence="2" type="ORF">CMEL01_02911</name>
</gene>
<sequence>MAGWAVSGCFQQRSPKEGDNKLVTTVADRQAIRDQPTERERKAQRPAKQQNSERQTRQTPISYRDSAPTRGWTSLPISTQNLI</sequence>
<reference evidence="2 3" key="1">
    <citation type="submission" date="2016-10" db="EMBL/GenBank/DDBJ databases">
        <title>The genome sequence of Colletotrichum fioriniae PJ7.</title>
        <authorList>
            <person name="Baroncelli R."/>
        </authorList>
    </citation>
    <scope>NUCLEOTIDE SEQUENCE [LARGE SCALE GENOMIC DNA]</scope>
    <source>
        <strain evidence="2">Col 31</strain>
    </source>
</reference>
<organism evidence="2 3">
    <name type="scientific">Colletotrichum melonis</name>
    <dbReference type="NCBI Taxonomy" id="1209925"/>
    <lineage>
        <taxon>Eukaryota</taxon>
        <taxon>Fungi</taxon>
        <taxon>Dikarya</taxon>
        <taxon>Ascomycota</taxon>
        <taxon>Pezizomycotina</taxon>
        <taxon>Sordariomycetes</taxon>
        <taxon>Hypocreomycetidae</taxon>
        <taxon>Glomerellales</taxon>
        <taxon>Glomerellaceae</taxon>
        <taxon>Colletotrichum</taxon>
        <taxon>Colletotrichum acutatum species complex</taxon>
    </lineage>
</organism>
<feature type="region of interest" description="Disordered" evidence="1">
    <location>
        <begin position="1"/>
        <end position="83"/>
    </location>
</feature>
<feature type="compositionally biased region" description="Polar residues" evidence="1">
    <location>
        <begin position="71"/>
        <end position="83"/>
    </location>
</feature>
<dbReference type="EMBL" id="MLGG01000013">
    <property type="protein sequence ID" value="KAK1459912.1"/>
    <property type="molecule type" value="Genomic_DNA"/>
</dbReference>
<protein>
    <submittedName>
        <fullName evidence="2">Uncharacterized protein</fullName>
    </submittedName>
</protein>